<dbReference type="PANTHER" id="PTHR40068">
    <property type="entry name" value="TRANSCRIPTION REPRESSOR NIAR-RELATED"/>
    <property type="match status" value="1"/>
</dbReference>
<comment type="caution">
    <text evidence="4">The sequence shown here is derived from an EMBL/GenBank/DDBJ whole genome shotgun (WGS) entry which is preliminary data.</text>
</comment>
<reference evidence="4 5" key="1">
    <citation type="submission" date="2015-01" db="EMBL/GenBank/DDBJ databases">
        <title>Jeotgalibacillus campisalis genome sequencing.</title>
        <authorList>
            <person name="Goh K.M."/>
            <person name="Chan K.-G."/>
            <person name="Yaakop A.S."/>
            <person name="Ee R."/>
            <person name="Gan H.M."/>
            <person name="Chan C.S."/>
        </authorList>
    </citation>
    <scope>NUCLEOTIDE SEQUENCE [LARGE SCALE GENOMIC DNA]</scope>
    <source>
        <strain evidence="4 5">SF-57</strain>
    </source>
</reference>
<feature type="binding site" evidence="1">
    <location>
        <position position="151"/>
    </location>
    <ligand>
        <name>Ni(2+)</name>
        <dbReference type="ChEBI" id="CHEBI:49786"/>
    </ligand>
</feature>
<protein>
    <submittedName>
        <fullName evidence="4">Transcriptional regulator</fullName>
    </submittedName>
</protein>
<keyword evidence="5" id="KW-1185">Reference proteome</keyword>
<feature type="domain" description="Helix-turn-helix type 11" evidence="3">
    <location>
        <begin position="12"/>
        <end position="64"/>
    </location>
</feature>
<accession>A0A0C2VQ31</accession>
<dbReference type="Pfam" id="PF02829">
    <property type="entry name" value="3H"/>
    <property type="match status" value="1"/>
</dbReference>
<dbReference type="SUPFAM" id="SSF75500">
    <property type="entry name" value="Putative transcriptional regulator TM1602, C-terminal domain"/>
    <property type="match status" value="1"/>
</dbReference>
<dbReference type="Gene3D" id="1.10.10.10">
    <property type="entry name" value="Winged helix-like DNA-binding domain superfamily/Winged helix DNA-binding domain"/>
    <property type="match status" value="1"/>
</dbReference>
<dbReference type="InterPro" id="IPR013196">
    <property type="entry name" value="HTH_11"/>
</dbReference>
<dbReference type="GO" id="GO:0046872">
    <property type="term" value="F:metal ion binding"/>
    <property type="evidence" value="ECO:0007669"/>
    <property type="project" value="UniProtKB-KW"/>
</dbReference>
<sequence length="179" mass="19810">MPRDRKINGEIRRQKILDTLKNSQSPITGGELASSTNVSRQVIVSDITLLKAKQEPILATSQGYLFMPQQPQNAKVAKTIVCRHTPEQSEEEMMMIVQGGASIINVSIEHPVYGDLTASMMLHTVTDVKNFMNKINSTDASFLSQLTDGIHLHEIEAESEAILHKIEDTLDEAGILVKD</sequence>
<dbReference type="SUPFAM" id="SSF46785">
    <property type="entry name" value="Winged helix' DNA-binding domain"/>
    <property type="match status" value="1"/>
</dbReference>
<feature type="binding site" evidence="1">
    <location>
        <position position="153"/>
    </location>
    <ligand>
        <name>Ni(2+)</name>
        <dbReference type="ChEBI" id="CHEBI:49786"/>
    </ligand>
</feature>
<evidence type="ECO:0000259" key="2">
    <source>
        <dbReference type="Pfam" id="PF02829"/>
    </source>
</evidence>
<dbReference type="InterPro" id="IPR026043">
    <property type="entry name" value="NadR"/>
</dbReference>
<evidence type="ECO:0000313" key="4">
    <source>
        <dbReference type="EMBL" id="KIL46123.1"/>
    </source>
</evidence>
<dbReference type="InterPro" id="IPR035922">
    <property type="entry name" value="3H_dom_sf"/>
</dbReference>
<dbReference type="InterPro" id="IPR036390">
    <property type="entry name" value="WH_DNA-bd_sf"/>
</dbReference>
<dbReference type="AlphaFoldDB" id="A0A0C2VQ31"/>
<dbReference type="PANTHER" id="PTHR40068:SF1">
    <property type="entry name" value="TRANSCRIPTION REPRESSOR NIAR-RELATED"/>
    <property type="match status" value="1"/>
</dbReference>
<dbReference type="Gene3D" id="3.30.1340.20">
    <property type="entry name" value="3H domain"/>
    <property type="match status" value="1"/>
</dbReference>
<gene>
    <name evidence="4" type="ORF">KR50_27980</name>
</gene>
<dbReference type="RefSeq" id="WP_041059659.1">
    <property type="nucleotide sequence ID" value="NZ_JXRR01000017.1"/>
</dbReference>
<keyword evidence="1" id="KW-0479">Metal-binding</keyword>
<organism evidence="4 5">
    <name type="scientific">Jeotgalibacillus campisalis</name>
    <dbReference type="NCBI Taxonomy" id="220754"/>
    <lineage>
        <taxon>Bacteria</taxon>
        <taxon>Bacillati</taxon>
        <taxon>Bacillota</taxon>
        <taxon>Bacilli</taxon>
        <taxon>Bacillales</taxon>
        <taxon>Caryophanaceae</taxon>
        <taxon>Jeotgalibacillus</taxon>
    </lineage>
</organism>
<keyword evidence="1" id="KW-0533">Nickel</keyword>
<dbReference type="EMBL" id="JXRR01000017">
    <property type="protein sequence ID" value="KIL46123.1"/>
    <property type="molecule type" value="Genomic_DNA"/>
</dbReference>
<dbReference type="PIRSF" id="PIRSF037847">
    <property type="entry name" value="NiaR"/>
    <property type="match status" value="1"/>
</dbReference>
<evidence type="ECO:0000259" key="3">
    <source>
        <dbReference type="Pfam" id="PF08279"/>
    </source>
</evidence>
<dbReference type="Proteomes" id="UP000031972">
    <property type="component" value="Unassembled WGS sequence"/>
</dbReference>
<dbReference type="Pfam" id="PF08279">
    <property type="entry name" value="HTH_11"/>
    <property type="match status" value="1"/>
</dbReference>
<dbReference type="PATRIC" id="fig|220754.4.peg.2812"/>
<dbReference type="OrthoDB" id="9792661at2"/>
<evidence type="ECO:0000313" key="5">
    <source>
        <dbReference type="Proteomes" id="UP000031972"/>
    </source>
</evidence>
<name>A0A0C2VQ31_9BACL</name>
<dbReference type="InterPro" id="IPR036388">
    <property type="entry name" value="WH-like_DNA-bd_sf"/>
</dbReference>
<evidence type="ECO:0000256" key="1">
    <source>
        <dbReference type="PIRSR" id="PIRSR037847-1"/>
    </source>
</evidence>
<dbReference type="InterPro" id="IPR004173">
    <property type="entry name" value="3H_domain"/>
</dbReference>
<feature type="binding site" evidence="1">
    <location>
        <position position="84"/>
    </location>
    <ligand>
        <name>Ni(2+)</name>
        <dbReference type="ChEBI" id="CHEBI:49786"/>
    </ligand>
</feature>
<proteinExistence type="predicted"/>
<feature type="binding site" evidence="1">
    <location>
        <position position="92"/>
    </location>
    <ligand>
        <name>Ni(2+)</name>
        <dbReference type="ChEBI" id="CHEBI:49786"/>
    </ligand>
</feature>
<feature type="domain" description="3H" evidence="2">
    <location>
        <begin position="80"/>
        <end position="176"/>
    </location>
</feature>